<proteinExistence type="predicted"/>
<accession>A0A6J5L5Y5</accession>
<gene>
    <name evidence="1" type="ORF">UFOVP75_132</name>
</gene>
<evidence type="ECO:0000313" key="1">
    <source>
        <dbReference type="EMBL" id="CAB4127309.1"/>
    </source>
</evidence>
<sequence length="84" mass="9787">MDKSTSKVRIDEQKVKYRTRVTGLECDKHTNLGRHLLHEMVQTIYYTQDLLTCGGQMVDKFNVFHDGTRWVFEAEAIVNEPDAQ</sequence>
<name>A0A6J5L5Y5_9CAUD</name>
<organism evidence="1">
    <name type="scientific">uncultured Caudovirales phage</name>
    <dbReference type="NCBI Taxonomy" id="2100421"/>
    <lineage>
        <taxon>Viruses</taxon>
        <taxon>Duplodnaviria</taxon>
        <taxon>Heunggongvirae</taxon>
        <taxon>Uroviricota</taxon>
        <taxon>Caudoviricetes</taxon>
        <taxon>Peduoviridae</taxon>
        <taxon>Maltschvirus</taxon>
        <taxon>Maltschvirus maltsch</taxon>
    </lineage>
</organism>
<dbReference type="EMBL" id="LR796209">
    <property type="protein sequence ID" value="CAB4127309.1"/>
    <property type="molecule type" value="Genomic_DNA"/>
</dbReference>
<protein>
    <submittedName>
        <fullName evidence="1">Uncharacterized protein</fullName>
    </submittedName>
</protein>
<reference evidence="1" key="1">
    <citation type="submission" date="2020-04" db="EMBL/GenBank/DDBJ databases">
        <authorList>
            <person name="Chiriac C."/>
            <person name="Salcher M."/>
            <person name="Ghai R."/>
            <person name="Kavagutti S V."/>
        </authorList>
    </citation>
    <scope>NUCLEOTIDE SEQUENCE</scope>
</reference>